<comment type="caution">
    <text evidence="9">The sequence shown here is derived from an EMBL/GenBank/DDBJ whole genome shotgun (WGS) entry which is preliminary data.</text>
</comment>
<sequence>MKTNIIITTRWPVLLLLSGLLLLLVLASLHYASDLTLGETLSALVGKGNLYSVFLIQELRLPRILTAVFSGMALGVAGCLLQTLARNRLATPNIIGLDNGATAFAVASVVAVPVSLATPALALVGAATAAALAFGLSGGPGTQGYRFIVMGVGVGAVFGALTNFMLARADMDSANVAYPWTVGSLNARSEEVIVWLGLALLFCLPLALYLARSLNVMRLSDAVATGLGVHIRRTRWLTLTVTVVLTGFAVALAGPVGMIALAAPEIARRLIASGHVPVPEAALTGSCLMLLADGIGQHAFSPIEIPVGLVTALVGGPYLLWILLRQPGGKTL</sequence>
<evidence type="ECO:0000256" key="4">
    <source>
        <dbReference type="ARBA" id="ARBA00022475"/>
    </source>
</evidence>
<dbReference type="OrthoDB" id="9055647at2"/>
<dbReference type="PANTHER" id="PTHR30472:SF24">
    <property type="entry name" value="FERRIC ENTEROBACTIN TRANSPORT SYSTEM PERMEASE PROTEIN FEPG"/>
    <property type="match status" value="1"/>
</dbReference>
<keyword evidence="3" id="KW-0813">Transport</keyword>
<dbReference type="InterPro" id="IPR000522">
    <property type="entry name" value="ABC_transptr_permease_BtuC"/>
</dbReference>
<dbReference type="Gene3D" id="1.10.3470.10">
    <property type="entry name" value="ABC transporter involved in vitamin B12 uptake, BtuC"/>
    <property type="match status" value="1"/>
</dbReference>
<evidence type="ECO:0000256" key="6">
    <source>
        <dbReference type="ARBA" id="ARBA00022989"/>
    </source>
</evidence>
<evidence type="ECO:0000256" key="2">
    <source>
        <dbReference type="ARBA" id="ARBA00007935"/>
    </source>
</evidence>
<dbReference type="Proteomes" id="UP000294575">
    <property type="component" value="Unassembled WGS sequence"/>
</dbReference>
<feature type="transmembrane region" description="Helical" evidence="8">
    <location>
        <begin position="120"/>
        <end position="138"/>
    </location>
</feature>
<evidence type="ECO:0000256" key="8">
    <source>
        <dbReference type="SAM" id="Phobius"/>
    </source>
</evidence>
<evidence type="ECO:0000256" key="1">
    <source>
        <dbReference type="ARBA" id="ARBA00004651"/>
    </source>
</evidence>
<reference evidence="9 10" key="1">
    <citation type="submission" date="2019-03" db="EMBL/GenBank/DDBJ databases">
        <title>Genomic Encyclopedia of Type Strains, Phase IV (KMG-IV): sequencing the most valuable type-strain genomes for metagenomic binning, comparative biology and taxonomic classification.</title>
        <authorList>
            <person name="Goeker M."/>
        </authorList>
    </citation>
    <scope>NUCLEOTIDE SEQUENCE [LARGE SCALE GENOMIC DNA]</scope>
    <source>
        <strain evidence="9 10">DSM 28679</strain>
    </source>
</reference>
<feature type="transmembrane region" description="Helical" evidence="8">
    <location>
        <begin position="236"/>
        <end position="263"/>
    </location>
</feature>
<keyword evidence="6 8" id="KW-1133">Transmembrane helix</keyword>
<evidence type="ECO:0000256" key="5">
    <source>
        <dbReference type="ARBA" id="ARBA00022692"/>
    </source>
</evidence>
<keyword evidence="4" id="KW-1003">Cell membrane</keyword>
<evidence type="ECO:0000313" key="10">
    <source>
        <dbReference type="Proteomes" id="UP000294575"/>
    </source>
</evidence>
<dbReference type="EMBL" id="SNYK01000002">
    <property type="protein sequence ID" value="TDQ39606.1"/>
    <property type="molecule type" value="Genomic_DNA"/>
</dbReference>
<feature type="transmembrane region" description="Helical" evidence="8">
    <location>
        <begin position="192"/>
        <end position="211"/>
    </location>
</feature>
<evidence type="ECO:0000256" key="7">
    <source>
        <dbReference type="ARBA" id="ARBA00023136"/>
    </source>
</evidence>
<keyword evidence="10" id="KW-1185">Reference proteome</keyword>
<feature type="transmembrane region" description="Helical" evidence="8">
    <location>
        <begin position="305"/>
        <end position="324"/>
    </location>
</feature>
<dbReference type="RefSeq" id="WP_101496591.1">
    <property type="nucleotide sequence ID" value="NZ_LNJZ01000006.1"/>
</dbReference>
<proteinExistence type="inferred from homology"/>
<organism evidence="9 10">
    <name type="scientific">Thiopseudomonas denitrificans</name>
    <dbReference type="NCBI Taxonomy" id="1501432"/>
    <lineage>
        <taxon>Bacteria</taxon>
        <taxon>Pseudomonadati</taxon>
        <taxon>Pseudomonadota</taxon>
        <taxon>Gammaproteobacteria</taxon>
        <taxon>Pseudomonadales</taxon>
        <taxon>Pseudomonadaceae</taxon>
        <taxon>Thiopseudomonas</taxon>
    </lineage>
</organism>
<evidence type="ECO:0000256" key="3">
    <source>
        <dbReference type="ARBA" id="ARBA00022448"/>
    </source>
</evidence>
<dbReference type="AlphaFoldDB" id="A0A4R6U1W0"/>
<feature type="transmembrane region" description="Helical" evidence="8">
    <location>
        <begin position="93"/>
        <end position="114"/>
    </location>
</feature>
<comment type="similarity">
    <text evidence="2">Belongs to the binding-protein-dependent transport system permease family. FecCD subfamily.</text>
</comment>
<accession>A0A4R6U1W0</accession>
<comment type="subcellular location">
    <subcellularLocation>
        <location evidence="1">Cell membrane</location>
        <topology evidence="1">Multi-pass membrane protein</topology>
    </subcellularLocation>
</comment>
<keyword evidence="5 8" id="KW-0812">Transmembrane</keyword>
<gene>
    <name evidence="9" type="ORF">DFQ45_102308</name>
</gene>
<dbReference type="CDD" id="cd06550">
    <property type="entry name" value="TM_ABC_iron-siderophores_like"/>
    <property type="match status" value="1"/>
</dbReference>
<keyword evidence="7 8" id="KW-0472">Membrane</keyword>
<dbReference type="Pfam" id="PF01032">
    <property type="entry name" value="FecCD"/>
    <property type="match status" value="1"/>
</dbReference>
<protein>
    <submittedName>
        <fullName evidence="9">Iron complex transport system permease protein</fullName>
    </submittedName>
</protein>
<evidence type="ECO:0000313" key="9">
    <source>
        <dbReference type="EMBL" id="TDQ39606.1"/>
    </source>
</evidence>
<name>A0A4R6U1W0_9GAMM</name>
<dbReference type="InterPro" id="IPR037294">
    <property type="entry name" value="ABC_BtuC-like"/>
</dbReference>
<feature type="transmembrane region" description="Helical" evidence="8">
    <location>
        <begin position="145"/>
        <end position="166"/>
    </location>
</feature>
<dbReference type="SUPFAM" id="SSF81345">
    <property type="entry name" value="ABC transporter involved in vitamin B12 uptake, BtuC"/>
    <property type="match status" value="1"/>
</dbReference>
<dbReference type="PANTHER" id="PTHR30472">
    <property type="entry name" value="FERRIC ENTEROBACTIN TRANSPORT SYSTEM PERMEASE PROTEIN"/>
    <property type="match status" value="1"/>
</dbReference>
<dbReference type="GO" id="GO:0022857">
    <property type="term" value="F:transmembrane transporter activity"/>
    <property type="evidence" value="ECO:0007669"/>
    <property type="project" value="InterPro"/>
</dbReference>
<dbReference type="GO" id="GO:0033214">
    <property type="term" value="P:siderophore-iron import into cell"/>
    <property type="evidence" value="ECO:0007669"/>
    <property type="project" value="TreeGrafter"/>
</dbReference>
<feature type="transmembrane region" description="Helical" evidence="8">
    <location>
        <begin position="62"/>
        <end position="81"/>
    </location>
</feature>
<dbReference type="GO" id="GO:0005886">
    <property type="term" value="C:plasma membrane"/>
    <property type="evidence" value="ECO:0007669"/>
    <property type="project" value="UniProtKB-SubCell"/>
</dbReference>